<evidence type="ECO:0000313" key="11">
    <source>
        <dbReference type="Proteomes" id="UP000009080"/>
    </source>
</evidence>
<keyword evidence="6 7" id="KW-0694">RNA-binding</keyword>
<dbReference type="InterPro" id="IPR001537">
    <property type="entry name" value="SpoU_MeTrfase"/>
</dbReference>
<organism evidence="10 11">
    <name type="scientific">Teredinibacter turnerae (strain ATCC 39867 / T7901)</name>
    <dbReference type="NCBI Taxonomy" id="377629"/>
    <lineage>
        <taxon>Bacteria</taxon>
        <taxon>Pseudomonadati</taxon>
        <taxon>Pseudomonadota</taxon>
        <taxon>Gammaproteobacteria</taxon>
        <taxon>Cellvibrionales</taxon>
        <taxon>Cellvibrionaceae</taxon>
        <taxon>Teredinibacter</taxon>
    </lineage>
</organism>
<evidence type="ECO:0000256" key="6">
    <source>
        <dbReference type="ARBA" id="ARBA00022884"/>
    </source>
</evidence>
<dbReference type="InterPro" id="IPR029028">
    <property type="entry name" value="Alpha/beta_knot_MTases"/>
</dbReference>
<name>C5BJC4_TERTT</name>
<evidence type="ECO:0000313" key="10">
    <source>
        <dbReference type="EMBL" id="ACR14169.1"/>
    </source>
</evidence>
<gene>
    <name evidence="7 10" type="primary">trmH</name>
    <name evidence="10" type="ordered locus">TERTU_2131</name>
</gene>
<dbReference type="InterPro" id="IPR033671">
    <property type="entry name" value="TrmH"/>
</dbReference>
<dbReference type="InterPro" id="IPR029026">
    <property type="entry name" value="tRNA_m1G_MTases_N"/>
</dbReference>
<dbReference type="Pfam" id="PF12105">
    <property type="entry name" value="SpoU_methylas_C"/>
    <property type="match status" value="1"/>
</dbReference>
<evidence type="ECO:0000256" key="4">
    <source>
        <dbReference type="ARBA" id="ARBA00022691"/>
    </source>
</evidence>
<dbReference type="HOGENOM" id="CLU_021322_4_2_6"/>
<evidence type="ECO:0000256" key="1">
    <source>
        <dbReference type="ARBA" id="ARBA00022555"/>
    </source>
</evidence>
<evidence type="ECO:0000259" key="9">
    <source>
        <dbReference type="Pfam" id="PF12105"/>
    </source>
</evidence>
<comment type="catalytic activity">
    <reaction evidence="7">
        <text>guanosine(18) in tRNA + S-adenosyl-L-methionine = 2'-O-methylguanosine(18) in tRNA + S-adenosyl-L-homocysteine + H(+)</text>
        <dbReference type="Rhea" id="RHEA:20077"/>
        <dbReference type="Rhea" id="RHEA-COMP:10190"/>
        <dbReference type="Rhea" id="RHEA-COMP:10192"/>
        <dbReference type="ChEBI" id="CHEBI:15378"/>
        <dbReference type="ChEBI" id="CHEBI:57856"/>
        <dbReference type="ChEBI" id="CHEBI:59789"/>
        <dbReference type="ChEBI" id="CHEBI:74269"/>
        <dbReference type="ChEBI" id="CHEBI:74445"/>
        <dbReference type="EC" id="2.1.1.34"/>
    </reaction>
</comment>
<dbReference type="Proteomes" id="UP000009080">
    <property type="component" value="Chromosome"/>
</dbReference>
<accession>C5BJC4</accession>
<keyword evidence="3 7" id="KW-0808">Transferase</keyword>
<dbReference type="EMBL" id="CP001614">
    <property type="protein sequence ID" value="ACR14169.1"/>
    <property type="molecule type" value="Genomic_DNA"/>
</dbReference>
<feature type="domain" description="tRNA/rRNA methyltransferase SpoU type" evidence="8">
    <location>
        <begin position="20"/>
        <end position="158"/>
    </location>
</feature>
<dbReference type="AlphaFoldDB" id="C5BJC4"/>
<evidence type="ECO:0000256" key="3">
    <source>
        <dbReference type="ARBA" id="ARBA00022679"/>
    </source>
</evidence>
<dbReference type="HAMAP" id="MF_02060">
    <property type="entry name" value="tRNA_methyltr_TrmH"/>
    <property type="match status" value="1"/>
</dbReference>
<proteinExistence type="inferred from homology"/>
<evidence type="ECO:0000259" key="8">
    <source>
        <dbReference type="Pfam" id="PF00588"/>
    </source>
</evidence>
<dbReference type="Gene3D" id="3.40.1280.10">
    <property type="match status" value="1"/>
</dbReference>
<feature type="domain" description="RNA methyltransferase SpoU/TrmH type C-terminal" evidence="9">
    <location>
        <begin position="163"/>
        <end position="215"/>
    </location>
</feature>
<dbReference type="CDD" id="cd18092">
    <property type="entry name" value="SpoU-like_TrmH"/>
    <property type="match status" value="1"/>
</dbReference>
<dbReference type="KEGG" id="ttu:TERTU_2131"/>
<sequence>MTPERFQRITSVLNKRQPDLTVITDEVHKGRNLSAITRTCDAVGIDTIHCVMPEDGYQTYNGTSASAEKWVAVQHHSSISAPVNDLKREGFQLVAANLGDNTLDYRNVDYTKPTALVLGAEVKGVSPEAAAAVDYNVTVPMVGMVESFNVSVAAAIILMEAQHQRQQAGLYDQPRLTADVYRARFFHWAHPVLAKWCDDNGVEYPPVREDGEVKNLSAWYSAEQARLE</sequence>
<keyword evidence="2 7" id="KW-0489">Methyltransferase</keyword>
<keyword evidence="1 7" id="KW-0820">tRNA-binding</keyword>
<keyword evidence="4 7" id="KW-0949">S-adenosyl-L-methionine</keyword>
<dbReference type="STRING" id="377629.TERTU_2131"/>
<dbReference type="InterPro" id="IPR022724">
    <property type="entry name" value="rRNA_MeTrfase_SpoU_C"/>
</dbReference>
<dbReference type="NCBIfam" id="NF008295">
    <property type="entry name" value="PRK11081.1"/>
    <property type="match status" value="1"/>
</dbReference>
<keyword evidence="11" id="KW-1185">Reference proteome</keyword>
<dbReference type="GO" id="GO:0141100">
    <property type="term" value="F:tRNA (guanine(18)-2'-O)-methyltransferase activity"/>
    <property type="evidence" value="ECO:0007669"/>
    <property type="project" value="UniProtKB-UniRule"/>
</dbReference>
<dbReference type="RefSeq" id="WP_015820285.1">
    <property type="nucleotide sequence ID" value="NC_012997.1"/>
</dbReference>
<dbReference type="SUPFAM" id="SSF75217">
    <property type="entry name" value="alpha/beta knot"/>
    <property type="match status" value="1"/>
</dbReference>
<dbReference type="eggNOG" id="COG0566">
    <property type="taxonomic scope" value="Bacteria"/>
</dbReference>
<comment type="similarity">
    <text evidence="7">Belongs to the class IV-like SAM-binding methyltransferase superfamily. RNA methyltransferase TrmH family.</text>
</comment>
<dbReference type="GO" id="GO:0002938">
    <property type="term" value="P:tRNA guanine ribose methylation"/>
    <property type="evidence" value="ECO:0007669"/>
    <property type="project" value="UniProtKB-UniRule"/>
</dbReference>
<dbReference type="GO" id="GO:0000049">
    <property type="term" value="F:tRNA binding"/>
    <property type="evidence" value="ECO:0007669"/>
    <property type="project" value="UniProtKB-UniRule"/>
</dbReference>
<evidence type="ECO:0000256" key="7">
    <source>
        <dbReference type="HAMAP-Rule" id="MF_02060"/>
    </source>
</evidence>
<dbReference type="EC" id="2.1.1.34" evidence="7"/>
<dbReference type="PANTHER" id="PTHR43453">
    <property type="entry name" value="RRNA METHYLASE-LIKE"/>
    <property type="match status" value="1"/>
</dbReference>
<evidence type="ECO:0000256" key="2">
    <source>
        <dbReference type="ARBA" id="ARBA00022603"/>
    </source>
</evidence>
<keyword evidence="5 7" id="KW-0819">tRNA processing</keyword>
<evidence type="ECO:0000256" key="5">
    <source>
        <dbReference type="ARBA" id="ARBA00022694"/>
    </source>
</evidence>
<feature type="binding site" evidence="7">
    <location>
        <position position="139"/>
    </location>
    <ligand>
        <name>S-adenosyl-L-methionine</name>
        <dbReference type="ChEBI" id="CHEBI:59789"/>
    </ligand>
</feature>
<dbReference type="PANTHER" id="PTHR43453:SF1">
    <property type="entry name" value="TRNA_RRNA METHYLTRANSFERASE SPOU TYPE DOMAIN-CONTAINING PROTEIN"/>
    <property type="match status" value="1"/>
</dbReference>
<dbReference type="Pfam" id="PF00588">
    <property type="entry name" value="SpoU_methylase"/>
    <property type="match status" value="1"/>
</dbReference>
<comment type="caution">
    <text evidence="7">Lacks conserved residue(s) required for the propagation of feature annotation.</text>
</comment>
<reference evidence="10 11" key="1">
    <citation type="journal article" date="2009" name="PLoS ONE">
        <title>The complete genome of Teredinibacter turnerae T7901: an intracellular endosymbiont of marine wood-boring bivalves (shipworms).</title>
        <authorList>
            <person name="Yang J.C."/>
            <person name="Madupu R."/>
            <person name="Durkin A.S."/>
            <person name="Ekborg N.A."/>
            <person name="Pedamallu C.S."/>
            <person name="Hostetler J.B."/>
            <person name="Radune D."/>
            <person name="Toms B.S."/>
            <person name="Henrissat B."/>
            <person name="Coutinho P.M."/>
            <person name="Schwarz S."/>
            <person name="Field L."/>
            <person name="Trindade-Silva A.E."/>
            <person name="Soares C.A.G."/>
            <person name="Elshahawi S."/>
            <person name="Hanora A."/>
            <person name="Schmidt E.W."/>
            <person name="Haygood M.G."/>
            <person name="Posfai J."/>
            <person name="Benner J."/>
            <person name="Madinger C."/>
            <person name="Nove J."/>
            <person name="Anton B."/>
            <person name="Chaudhary K."/>
            <person name="Foster J."/>
            <person name="Holman A."/>
            <person name="Kumar S."/>
            <person name="Lessard P.A."/>
            <person name="Luyten Y.A."/>
            <person name="Slatko B."/>
            <person name="Wood N."/>
            <person name="Wu B."/>
            <person name="Teplitski M."/>
            <person name="Mougous J.D."/>
            <person name="Ward N."/>
            <person name="Eisen J.A."/>
            <person name="Badger J.H."/>
            <person name="Distel D.L."/>
        </authorList>
    </citation>
    <scope>NUCLEOTIDE SEQUENCE [LARGE SCALE GENOMIC DNA]</scope>
    <source>
        <strain evidence="11">ATCC 39867 / T7901</strain>
    </source>
</reference>
<comment type="function">
    <text evidence="7">Catalyzes the 2'-O methylation of guanosine at position 18 in tRNA.</text>
</comment>
<protein>
    <recommendedName>
        <fullName evidence="7">tRNA (guanosine(18)-2'-O)-methyltransferase</fullName>
        <ecNumber evidence="7">2.1.1.34</ecNumber>
    </recommendedName>
    <alternativeName>
        <fullName evidence="7">tRNA [Gm18] methyltransferase</fullName>
    </alternativeName>
</protein>